<dbReference type="InterPro" id="IPR018803">
    <property type="entry name" value="Ish1/Msc1-like"/>
</dbReference>
<evidence type="ECO:0000313" key="4">
    <source>
        <dbReference type="Proteomes" id="UP000837801"/>
    </source>
</evidence>
<dbReference type="OrthoDB" id="2527403at2759"/>
<evidence type="ECO:0000313" key="3">
    <source>
        <dbReference type="EMBL" id="CAH2350184.1"/>
    </source>
</evidence>
<proteinExistence type="predicted"/>
<dbReference type="Gene3D" id="1.20.1270.60">
    <property type="entry name" value="Arfaptin homology (AH) domain/BAR domain"/>
    <property type="match status" value="1"/>
</dbReference>
<dbReference type="InterPro" id="IPR027267">
    <property type="entry name" value="AH/BAR_dom_sf"/>
</dbReference>
<dbReference type="EMBL" id="CAKXYY010000001">
    <property type="protein sequence ID" value="CAH2350184.1"/>
    <property type="molecule type" value="Genomic_DNA"/>
</dbReference>
<gene>
    <name evidence="3" type="ORF">CLIB1423_01S04412</name>
</gene>
<feature type="domain" description="SAP" evidence="2">
    <location>
        <begin position="386"/>
        <end position="420"/>
    </location>
</feature>
<dbReference type="PANTHER" id="PTHR47372:SF11">
    <property type="entry name" value="RE19971P"/>
    <property type="match status" value="1"/>
</dbReference>
<dbReference type="Pfam" id="PF10281">
    <property type="entry name" value="Ish1"/>
    <property type="match status" value="3"/>
</dbReference>
<keyword evidence="1" id="KW-0732">Signal</keyword>
<feature type="signal peptide" evidence="1">
    <location>
        <begin position="1"/>
        <end position="17"/>
    </location>
</feature>
<dbReference type="PROSITE" id="PS50800">
    <property type="entry name" value="SAP"/>
    <property type="match status" value="1"/>
</dbReference>
<evidence type="ECO:0000259" key="2">
    <source>
        <dbReference type="PROSITE" id="PS50800"/>
    </source>
</evidence>
<reference evidence="3" key="1">
    <citation type="submission" date="2022-03" db="EMBL/GenBank/DDBJ databases">
        <authorList>
            <person name="Legras J.-L."/>
            <person name="Devillers H."/>
            <person name="Grondin C."/>
        </authorList>
    </citation>
    <scope>NUCLEOTIDE SEQUENCE</scope>
    <source>
        <strain evidence="3">CLIB 1423</strain>
    </source>
</reference>
<dbReference type="Proteomes" id="UP000837801">
    <property type="component" value="Unassembled WGS sequence"/>
</dbReference>
<evidence type="ECO:0000256" key="1">
    <source>
        <dbReference type="SAM" id="SignalP"/>
    </source>
</evidence>
<sequence length="764" mass="86294">MKLTHLAVYLIFATVGAKKFDQWSSGDIELFLSDRGVNFDVKDNRDELVALAEEEFNKLKKENTEGSSIVGETVQNILNYVTGSQKVPSTWDYLVNGISDTAEDTSSSIKSWVFDSWNKVELQKFLKENGIKYKKKAQKSDLVALAKEHYDEIANKFGSSGYYPGSWLYDSWSIDDLKKWLSENDLTYDDAKDTKDELIKKVKEYNYLASLEIQDSKKSLFDALSLGESDIFDKSNKVKQDFIDSWSYSQLREWLYYQGLIDTKPGIKVDNLDKDKLKSIVLSNQQYLVDDINSWSEQVAKTASPYLEKGADAIKDTKENVEEVINDTFLIGVEKWDRSRLKSFLEGRDIQVPKFSTHKSLVNLVKEHINSPLSNKRTDSVGSWFYDNLSTQSIRDWLKRSGKSVEGSRDELIKQLEDLVNSGQDINENVQKEISEQISSFKPNLDAYRSYATKAIQDANKESKENYEKVKAAAKEAKDDTYEKYDATTSLAEEALLDSYKLASEYYETAAKLIGSKVGSNSAKLKEALNEANKASYEYAANFAKSVSDKYSETTPKLEQSLKSAQVEGTSYANYVIDVVSSKLDDVQENGQAAGAALSAFWDQANAYFYKFIQPKANDIHSSATDAAGGFYAQATDKVGEFASNAQEAVQNAYGETKTPNEYVDIAQDHLNNAYNSVTSGWTNFWTRLSDSDIKAYLRSFGYSSKFLNTINHEQLTRLAQEQTNFYFGSSNVWDKPITEVISEKLGFGKKKTTVDKIKEAVQF</sequence>
<name>A0A9P0QJB2_9ASCO</name>
<keyword evidence="4" id="KW-1185">Reference proteome</keyword>
<organism evidence="3 4">
    <name type="scientific">[Candida] railenensis</name>
    <dbReference type="NCBI Taxonomy" id="45579"/>
    <lineage>
        <taxon>Eukaryota</taxon>
        <taxon>Fungi</taxon>
        <taxon>Dikarya</taxon>
        <taxon>Ascomycota</taxon>
        <taxon>Saccharomycotina</taxon>
        <taxon>Pichiomycetes</taxon>
        <taxon>Debaryomycetaceae</taxon>
        <taxon>Kurtzmaniella</taxon>
    </lineage>
</organism>
<dbReference type="AlphaFoldDB" id="A0A9P0QJB2"/>
<dbReference type="PANTHER" id="PTHR47372">
    <property type="entry name" value="DAUER UP-REGULATED-RELATED"/>
    <property type="match status" value="1"/>
</dbReference>
<protein>
    <recommendedName>
        <fullName evidence="2">SAP domain-containing protein</fullName>
    </recommendedName>
</protein>
<feature type="chain" id="PRO_5040319109" description="SAP domain-containing protein" evidence="1">
    <location>
        <begin position="18"/>
        <end position="764"/>
    </location>
</feature>
<accession>A0A9P0QJB2</accession>
<dbReference type="InterPro" id="IPR003034">
    <property type="entry name" value="SAP_dom"/>
</dbReference>
<comment type="caution">
    <text evidence="3">The sequence shown here is derived from an EMBL/GenBank/DDBJ whole genome shotgun (WGS) entry which is preliminary data.</text>
</comment>